<protein>
    <submittedName>
        <fullName evidence="1">Uncharacterized protein</fullName>
    </submittedName>
</protein>
<evidence type="ECO:0000313" key="3">
    <source>
        <dbReference type="Proteomes" id="UP000190626"/>
    </source>
</evidence>
<dbReference type="STRING" id="1469647.BC351_18440"/>
<gene>
    <name evidence="2" type="ORF">BC351_18440</name>
    <name evidence="1" type="ORF">BC351_29170</name>
</gene>
<reference evidence="1" key="2">
    <citation type="submission" date="2016-07" db="EMBL/GenBank/DDBJ databases">
        <authorList>
            <person name="Guo W."/>
        </authorList>
    </citation>
    <scope>NUCLEOTIDE SEQUENCE</scope>
    <source>
        <strain evidence="1">CY1</strain>
    </source>
</reference>
<proteinExistence type="predicted"/>
<evidence type="ECO:0000313" key="2">
    <source>
        <dbReference type="EMBL" id="OPH60468.1"/>
    </source>
</evidence>
<evidence type="ECO:0000313" key="1">
    <source>
        <dbReference type="EMBL" id="OPH56238.1"/>
    </source>
</evidence>
<dbReference type="EMBL" id="MBTG01000004">
    <property type="protein sequence ID" value="OPH60468.1"/>
    <property type="molecule type" value="Genomic_DNA"/>
</dbReference>
<reference evidence="3" key="1">
    <citation type="submission" date="2016-07" db="EMBL/GenBank/DDBJ databases">
        <authorList>
            <person name="Florea S."/>
            <person name="Webb J.S."/>
            <person name="Jaromczyk J."/>
            <person name="Schardl C.L."/>
        </authorList>
    </citation>
    <scope>NUCLEOTIDE SEQUENCE [LARGE SCALE GENOMIC DNA]</scope>
    <source>
        <strain evidence="3">CY1</strain>
    </source>
</reference>
<dbReference type="AlphaFoldDB" id="A0A1V4HJB0"/>
<accession>A0A1V4HJB0</accession>
<dbReference type="EMBL" id="MBTG01000017">
    <property type="protein sequence ID" value="OPH56238.1"/>
    <property type="molecule type" value="Genomic_DNA"/>
</dbReference>
<organism evidence="1 3">
    <name type="scientific">Paenibacillus ferrarius</name>
    <dbReference type="NCBI Taxonomy" id="1469647"/>
    <lineage>
        <taxon>Bacteria</taxon>
        <taxon>Bacillati</taxon>
        <taxon>Bacillota</taxon>
        <taxon>Bacilli</taxon>
        <taxon>Bacillales</taxon>
        <taxon>Paenibacillaceae</taxon>
        <taxon>Paenibacillus</taxon>
    </lineage>
</organism>
<sequence>MTRAFTGSTCTQVERVRTFAQIGTRSRTGCAIIVGFPPKANARNEDAACSLFLQKFLIEATSRNRLRYVCGLSLKANARNEDAVLFVASPKKHLPVLLSCVGGTGKGFCP</sequence>
<dbReference type="Proteomes" id="UP000190626">
    <property type="component" value="Unassembled WGS sequence"/>
</dbReference>
<keyword evidence="3" id="KW-1185">Reference proteome</keyword>
<comment type="caution">
    <text evidence="1">The sequence shown here is derived from an EMBL/GenBank/DDBJ whole genome shotgun (WGS) entry which is preliminary data.</text>
</comment>
<name>A0A1V4HJB0_9BACL</name>